<dbReference type="GO" id="GO:0005829">
    <property type="term" value="C:cytosol"/>
    <property type="evidence" value="ECO:0007669"/>
    <property type="project" value="TreeGrafter"/>
</dbReference>
<evidence type="ECO:0000256" key="8">
    <source>
        <dbReference type="ARBA" id="ARBA00023242"/>
    </source>
</evidence>
<evidence type="ECO:0000256" key="7">
    <source>
        <dbReference type="ARBA" id="ARBA00022694"/>
    </source>
</evidence>
<name>X8IWS5_9AGAM</name>
<dbReference type="UniPathway" id="UPA00988"/>
<comment type="subcellular location">
    <subcellularLocation>
        <location evidence="2">Cytoplasm</location>
    </subcellularLocation>
    <subcellularLocation>
        <location evidence="1">Nucleus</location>
    </subcellularLocation>
</comment>
<protein>
    <recommendedName>
        <fullName evidence="5">Elongator complex protein 5</fullName>
    </recommendedName>
</protein>
<evidence type="ECO:0000256" key="3">
    <source>
        <dbReference type="ARBA" id="ARBA00005043"/>
    </source>
</evidence>
<keyword evidence="7" id="KW-0819">tRNA processing</keyword>
<evidence type="ECO:0000256" key="2">
    <source>
        <dbReference type="ARBA" id="ARBA00004496"/>
    </source>
</evidence>
<dbReference type="GO" id="GO:0002098">
    <property type="term" value="P:tRNA wobble uridine modification"/>
    <property type="evidence" value="ECO:0007669"/>
    <property type="project" value="InterPro"/>
</dbReference>
<comment type="caution">
    <text evidence="9">The sequence shown here is derived from an EMBL/GenBank/DDBJ whole genome shotgun (WGS) entry which is preliminary data.</text>
</comment>
<gene>
    <name evidence="9" type="ORF">RSOL_030270</name>
</gene>
<dbReference type="Proteomes" id="UP000030108">
    <property type="component" value="Unassembled WGS sequence"/>
</dbReference>
<dbReference type="AlphaFoldDB" id="X8IWS5"/>
<keyword evidence="8" id="KW-0539">Nucleus</keyword>
<dbReference type="OrthoDB" id="166907at2759"/>
<evidence type="ECO:0000256" key="5">
    <source>
        <dbReference type="ARBA" id="ARBA00020264"/>
    </source>
</evidence>
<dbReference type="EMBL" id="JATN01000322">
    <property type="protein sequence ID" value="EUC54117.1"/>
    <property type="molecule type" value="Genomic_DNA"/>
</dbReference>
<dbReference type="GO" id="GO:0005634">
    <property type="term" value="C:nucleus"/>
    <property type="evidence" value="ECO:0007669"/>
    <property type="project" value="UniProtKB-SubCell"/>
</dbReference>
<organism evidence="9 10">
    <name type="scientific">Rhizoctonia solani AG-3 Rhs1AP</name>
    <dbReference type="NCBI Taxonomy" id="1086054"/>
    <lineage>
        <taxon>Eukaryota</taxon>
        <taxon>Fungi</taxon>
        <taxon>Dikarya</taxon>
        <taxon>Basidiomycota</taxon>
        <taxon>Agaricomycotina</taxon>
        <taxon>Agaricomycetes</taxon>
        <taxon>Cantharellales</taxon>
        <taxon>Ceratobasidiaceae</taxon>
        <taxon>Rhizoctonia</taxon>
    </lineage>
</organism>
<keyword evidence="6" id="KW-0963">Cytoplasm</keyword>
<evidence type="ECO:0000256" key="1">
    <source>
        <dbReference type="ARBA" id="ARBA00004123"/>
    </source>
</evidence>
<dbReference type="PANTHER" id="PTHR15641:SF1">
    <property type="entry name" value="ELONGATOR COMPLEX PROTEIN 5"/>
    <property type="match status" value="1"/>
</dbReference>
<evidence type="ECO:0000313" key="9">
    <source>
        <dbReference type="EMBL" id="EUC54117.1"/>
    </source>
</evidence>
<evidence type="ECO:0000313" key="10">
    <source>
        <dbReference type="Proteomes" id="UP000030108"/>
    </source>
</evidence>
<evidence type="ECO:0000256" key="6">
    <source>
        <dbReference type="ARBA" id="ARBA00022490"/>
    </source>
</evidence>
<comment type="similarity">
    <text evidence="4">Belongs to the ELP5 family.</text>
</comment>
<dbReference type="Pfam" id="PF10483">
    <property type="entry name" value="Elong_Iki1"/>
    <property type="match status" value="1"/>
</dbReference>
<dbReference type="InterPro" id="IPR019519">
    <property type="entry name" value="Elp5"/>
</dbReference>
<reference evidence="10" key="1">
    <citation type="journal article" date="2014" name="Genome Announc.">
        <title>Draft genome sequence of the plant-pathogenic soil fungus Rhizoctonia solani anastomosis group 3 strain Rhs1AP.</title>
        <authorList>
            <person name="Cubeta M.A."/>
            <person name="Thomas E."/>
            <person name="Dean R.A."/>
            <person name="Jabaji S."/>
            <person name="Neate S.M."/>
            <person name="Tavantzis S."/>
            <person name="Toda T."/>
            <person name="Vilgalys R."/>
            <person name="Bharathan N."/>
            <person name="Fedorova-Abrams N."/>
            <person name="Pakala S.B."/>
            <person name="Pakala S.M."/>
            <person name="Zafar N."/>
            <person name="Joardar V."/>
            <person name="Losada L."/>
            <person name="Nierman W.C."/>
        </authorList>
    </citation>
    <scope>NUCLEOTIDE SEQUENCE [LARGE SCALE GENOMIC DNA]</scope>
    <source>
        <strain evidence="10">AG-3</strain>
    </source>
</reference>
<dbReference type="PANTHER" id="PTHR15641">
    <property type="entry name" value="ELONGATOR COMPLEX PROTEIN 5"/>
    <property type="match status" value="1"/>
</dbReference>
<dbReference type="GO" id="GO:0000049">
    <property type="term" value="F:tRNA binding"/>
    <property type="evidence" value="ECO:0007669"/>
    <property type="project" value="TreeGrafter"/>
</dbReference>
<comment type="pathway">
    <text evidence="3">tRNA modification; 5-methoxycarbonylmethyl-2-thiouridine-tRNA biosynthesis.</text>
</comment>
<accession>X8IWS5</accession>
<dbReference type="GO" id="GO:0033588">
    <property type="term" value="C:elongator holoenzyme complex"/>
    <property type="evidence" value="ECO:0007669"/>
    <property type="project" value="InterPro"/>
</dbReference>
<proteinExistence type="inferred from homology"/>
<sequence>MTALIKSKESLLDPLGSSPSLLLIQHDLSSPFSPILGQIVKDMLARQEPGSTAPGIDNLSFNLQLSDAQQQARASVPLPYTNEGKVASAGDGEIIYIPDQADDFDDDDPDDDLYI</sequence>
<evidence type="ECO:0000256" key="4">
    <source>
        <dbReference type="ARBA" id="ARBA00009567"/>
    </source>
</evidence>